<sequence length="579" mass="62462">MRFHVLACDYDGTLASGGVIADDTVQALERLSRAGVKLLLVTGRELDDLLDVCPQIALFDLVVAENGGLLYDPAQREAEPLADPPPPELVERLQREGAEPLGVGRVLIATRQPHDVQVLEAIRDLGLERQVIYNKGAVMVLPPGVNKATGLAAALDRLDASQHSVVAVGDAENDHAFLTAAECGAAVANALPALKKACDLRLEGRNGTGVAELAALLLSGELDAVEVPRHHVLLGRRGEEEVRLPPYRVGLLVAGPSGSGKSTVTTALLERLVAAAYQCVIVDPEGDYADYPDLTVLGDPDRVPGIEEVLNVLRQPSHSVVINLIGLQLRDRPAYFAELLPRLASLRAALGHPHWLILDETHHLMPAELRQIPINEAADVGSLVMITVHPDAVSPAALRLMTSAIAVGAGVADTLAAIAQADGHEAPHVESNASAGETEREPALWPVGSPTAQGFTLTPARAERTRHRRKYAAGTMSKDKSFYFTGPDDRLHLRARNLHTFVELAEGVDDETWQHHLSRGDYSAWIRDRLGDAELAEQVAGLEKDTAEDSRRRVADLINERYTLPAEPTEFDPDHDDHP</sequence>
<evidence type="ECO:0000313" key="2">
    <source>
        <dbReference type="EMBL" id="MFC5835308.1"/>
    </source>
</evidence>
<feature type="domain" description="AAA+ ATPase" evidence="1">
    <location>
        <begin position="247"/>
        <end position="413"/>
    </location>
</feature>
<dbReference type="InterPro" id="IPR023214">
    <property type="entry name" value="HAD_sf"/>
</dbReference>
<dbReference type="InterPro" id="IPR036412">
    <property type="entry name" value="HAD-like_sf"/>
</dbReference>
<dbReference type="PANTHER" id="PTHR10000:SF8">
    <property type="entry name" value="HAD SUPERFAMILY HYDROLASE-LIKE, TYPE 3"/>
    <property type="match status" value="1"/>
</dbReference>
<gene>
    <name evidence="2" type="ORF">ACFPZ3_66790</name>
</gene>
<dbReference type="GO" id="GO:0016787">
    <property type="term" value="F:hydrolase activity"/>
    <property type="evidence" value="ECO:0007669"/>
    <property type="project" value="UniProtKB-KW"/>
</dbReference>
<accession>A0ABW1DER9</accession>
<organism evidence="2 3">
    <name type="scientific">Nonomuraea insulae</name>
    <dbReference type="NCBI Taxonomy" id="1616787"/>
    <lineage>
        <taxon>Bacteria</taxon>
        <taxon>Bacillati</taxon>
        <taxon>Actinomycetota</taxon>
        <taxon>Actinomycetes</taxon>
        <taxon>Streptosporangiales</taxon>
        <taxon>Streptosporangiaceae</taxon>
        <taxon>Nonomuraea</taxon>
    </lineage>
</organism>
<dbReference type="PANTHER" id="PTHR10000">
    <property type="entry name" value="PHOSPHOSERINE PHOSPHATASE"/>
    <property type="match status" value="1"/>
</dbReference>
<proteinExistence type="predicted"/>
<protein>
    <submittedName>
        <fullName evidence="2">HAD-IIB family hydrolase</fullName>
    </submittedName>
</protein>
<dbReference type="SUPFAM" id="SSF52540">
    <property type="entry name" value="P-loop containing nucleoside triphosphate hydrolases"/>
    <property type="match status" value="1"/>
</dbReference>
<dbReference type="Proteomes" id="UP001596058">
    <property type="component" value="Unassembled WGS sequence"/>
</dbReference>
<dbReference type="InterPro" id="IPR002789">
    <property type="entry name" value="HerA_central"/>
</dbReference>
<dbReference type="SMART" id="SM00382">
    <property type="entry name" value="AAA"/>
    <property type="match status" value="1"/>
</dbReference>
<dbReference type="RefSeq" id="WP_379524728.1">
    <property type="nucleotide sequence ID" value="NZ_JBHSPA010000122.1"/>
</dbReference>
<dbReference type="Gene3D" id="3.40.50.1000">
    <property type="entry name" value="HAD superfamily/HAD-like"/>
    <property type="match status" value="1"/>
</dbReference>
<dbReference type="Gene3D" id="3.90.1070.10">
    <property type="match status" value="1"/>
</dbReference>
<dbReference type="Pfam" id="PF01935">
    <property type="entry name" value="DUF87"/>
    <property type="match status" value="1"/>
</dbReference>
<dbReference type="SUPFAM" id="SSF56784">
    <property type="entry name" value="HAD-like"/>
    <property type="match status" value="1"/>
</dbReference>
<dbReference type="InterPro" id="IPR003593">
    <property type="entry name" value="AAA+_ATPase"/>
</dbReference>
<dbReference type="InterPro" id="IPR006379">
    <property type="entry name" value="HAD-SF_hydro_IIB"/>
</dbReference>
<keyword evidence="3" id="KW-1185">Reference proteome</keyword>
<evidence type="ECO:0000259" key="1">
    <source>
        <dbReference type="SMART" id="SM00382"/>
    </source>
</evidence>
<dbReference type="Pfam" id="PF08282">
    <property type="entry name" value="Hydrolase_3"/>
    <property type="match status" value="2"/>
</dbReference>
<name>A0ABW1DER9_9ACTN</name>
<dbReference type="NCBIfam" id="TIGR01484">
    <property type="entry name" value="HAD-SF-IIB"/>
    <property type="match status" value="1"/>
</dbReference>
<keyword evidence="2" id="KW-0378">Hydrolase</keyword>
<reference evidence="3" key="1">
    <citation type="journal article" date="2019" name="Int. J. Syst. Evol. Microbiol.">
        <title>The Global Catalogue of Microorganisms (GCM) 10K type strain sequencing project: providing services to taxonomists for standard genome sequencing and annotation.</title>
        <authorList>
            <consortium name="The Broad Institute Genomics Platform"/>
            <consortium name="The Broad Institute Genome Sequencing Center for Infectious Disease"/>
            <person name="Wu L."/>
            <person name="Ma J."/>
        </authorList>
    </citation>
    <scope>NUCLEOTIDE SEQUENCE [LARGE SCALE GENOMIC DNA]</scope>
    <source>
        <strain evidence="3">CCUG 53903</strain>
    </source>
</reference>
<dbReference type="InterPro" id="IPR027417">
    <property type="entry name" value="P-loop_NTPase"/>
</dbReference>
<dbReference type="Gene3D" id="3.40.50.300">
    <property type="entry name" value="P-loop containing nucleotide triphosphate hydrolases"/>
    <property type="match status" value="1"/>
</dbReference>
<dbReference type="EMBL" id="JBHSPA010000122">
    <property type="protein sequence ID" value="MFC5835308.1"/>
    <property type="molecule type" value="Genomic_DNA"/>
</dbReference>
<comment type="caution">
    <text evidence="2">The sequence shown here is derived from an EMBL/GenBank/DDBJ whole genome shotgun (WGS) entry which is preliminary data.</text>
</comment>
<evidence type="ECO:0000313" key="3">
    <source>
        <dbReference type="Proteomes" id="UP001596058"/>
    </source>
</evidence>